<dbReference type="Proteomes" id="UP000426265">
    <property type="component" value="Unassembled WGS sequence"/>
</dbReference>
<proteinExistence type="predicted"/>
<dbReference type="EMBL" id="CACRSJ010000105">
    <property type="protein sequence ID" value="VYS52209.1"/>
    <property type="molecule type" value="Genomic_DNA"/>
</dbReference>
<feature type="transmembrane region" description="Helical" evidence="1">
    <location>
        <begin position="58"/>
        <end position="78"/>
    </location>
</feature>
<dbReference type="ExpressionAtlas" id="A0A654ESD0">
    <property type="expression patterns" value="baseline"/>
</dbReference>
<sequence length="81" mass="9530">MNDKHVFKWVDEAFTHEIEQLEFQLGVLEEEVRVMKMDRNQETMERDPMEKNKKGKDFKMVIVFSCGCLITMAIVGMLCLS</sequence>
<evidence type="ECO:0000313" key="2">
    <source>
        <dbReference type="EMBL" id="VYS52209.1"/>
    </source>
</evidence>
<protein>
    <recommendedName>
        <fullName evidence="4">Transmembrane protein</fullName>
    </recommendedName>
</protein>
<keyword evidence="1" id="KW-1133">Transmembrane helix</keyword>
<keyword evidence="1" id="KW-0472">Membrane</keyword>
<evidence type="ECO:0000313" key="3">
    <source>
        <dbReference type="Proteomes" id="UP000426265"/>
    </source>
</evidence>
<keyword evidence="1" id="KW-0812">Transmembrane</keyword>
<reference evidence="2 3" key="1">
    <citation type="submission" date="2019-11" db="EMBL/GenBank/DDBJ databases">
        <authorList>
            <person name="Jiao W.-B."/>
            <person name="Schneeberger K."/>
        </authorList>
    </citation>
    <scope>NUCLEOTIDE SEQUENCE [LARGE SCALE GENOMIC DNA]</scope>
    <source>
        <strain evidence="3">cv. An-1</strain>
    </source>
</reference>
<evidence type="ECO:0000256" key="1">
    <source>
        <dbReference type="SAM" id="Phobius"/>
    </source>
</evidence>
<evidence type="ECO:0008006" key="4">
    <source>
        <dbReference type="Google" id="ProtNLM"/>
    </source>
</evidence>
<dbReference type="AlphaFoldDB" id="A0A654ESD0"/>
<organism evidence="2 3">
    <name type="scientific">Arabidopsis thaliana</name>
    <name type="common">Mouse-ear cress</name>
    <dbReference type="NCBI Taxonomy" id="3702"/>
    <lineage>
        <taxon>Eukaryota</taxon>
        <taxon>Viridiplantae</taxon>
        <taxon>Streptophyta</taxon>
        <taxon>Embryophyta</taxon>
        <taxon>Tracheophyta</taxon>
        <taxon>Spermatophyta</taxon>
        <taxon>Magnoliopsida</taxon>
        <taxon>eudicotyledons</taxon>
        <taxon>Gunneridae</taxon>
        <taxon>Pentapetalae</taxon>
        <taxon>rosids</taxon>
        <taxon>malvids</taxon>
        <taxon>Brassicales</taxon>
        <taxon>Brassicaceae</taxon>
        <taxon>Camelineae</taxon>
        <taxon>Arabidopsis</taxon>
    </lineage>
</organism>
<gene>
    <name evidence="2" type="ORF">AN1_LOCUS7671</name>
</gene>
<name>A0A654ESD0_ARATH</name>
<accession>A0A654ESD0</accession>